<feature type="coiled-coil region" evidence="1">
    <location>
        <begin position="191"/>
        <end position="225"/>
    </location>
</feature>
<sequence length="348" mass="40005">MDVAEASLELHSSQGAKMDTKREENKVMKAIHVSAGYDSQESDLDEEENGDRAESNNSKYEATLCKAFSQMALVNMEPSSNEESGSNAHLDMNREKNIDNNCNLQQSDSEDDKQLNSKSDGYDTSGSSSVTLDLSSEDEDERQNFSADRGDGDAGLNLRTDLNHQIIKVNVTPKKRERDPEAYKKWLKSKNEEIRKNREKEMLARQELQRQKELEEERRKEINKKKIQEWIAGKKQSSKKSNAKPIDCKYVDSSSEHLNCDADAKYKSWLLKVKKQEQEKKLRDLTVKQLEQEILQEKKKMSEEIYQQWLKTAKHKPKPVPLNQGPHTLRGTVSKIFVNPEPWKGNCD</sequence>
<feature type="compositionally biased region" description="Acidic residues" evidence="2">
    <location>
        <begin position="40"/>
        <end position="49"/>
    </location>
</feature>
<evidence type="ECO:0000256" key="1">
    <source>
        <dbReference type="SAM" id="Coils"/>
    </source>
</evidence>
<protein>
    <recommendedName>
        <fullName evidence="3">Coiled-coil domain-containing protein</fullName>
    </recommendedName>
</protein>
<feature type="compositionally biased region" description="Low complexity" evidence="2">
    <location>
        <begin position="123"/>
        <end position="134"/>
    </location>
</feature>
<accession>A0A182RB55</accession>
<dbReference type="InterPro" id="IPR045323">
    <property type="entry name" value="CCDC34"/>
</dbReference>
<proteinExistence type="predicted"/>
<organism evidence="4">
    <name type="scientific">Anopheles funestus</name>
    <name type="common">African malaria mosquito</name>
    <dbReference type="NCBI Taxonomy" id="62324"/>
    <lineage>
        <taxon>Eukaryota</taxon>
        <taxon>Metazoa</taxon>
        <taxon>Ecdysozoa</taxon>
        <taxon>Arthropoda</taxon>
        <taxon>Hexapoda</taxon>
        <taxon>Insecta</taxon>
        <taxon>Pterygota</taxon>
        <taxon>Neoptera</taxon>
        <taxon>Endopterygota</taxon>
        <taxon>Diptera</taxon>
        <taxon>Nematocera</taxon>
        <taxon>Culicoidea</taxon>
        <taxon>Culicidae</taxon>
        <taxon>Anophelinae</taxon>
        <taxon>Anopheles</taxon>
    </lineage>
</organism>
<feature type="domain" description="Coiled-coil" evidence="3">
    <location>
        <begin position="181"/>
        <end position="343"/>
    </location>
</feature>
<evidence type="ECO:0000259" key="3">
    <source>
        <dbReference type="Pfam" id="PF13904"/>
    </source>
</evidence>
<dbReference type="Pfam" id="PF13904">
    <property type="entry name" value="CCDC34"/>
    <property type="match status" value="1"/>
</dbReference>
<dbReference type="PANTHER" id="PTHR23247:SF2">
    <property type="entry name" value="COILED-COIL DOMAIN-CONTAINING PROTEIN 34"/>
    <property type="match status" value="1"/>
</dbReference>
<dbReference type="InterPro" id="IPR025259">
    <property type="entry name" value="CCDC34/181"/>
</dbReference>
<keyword evidence="1" id="KW-0175">Coiled coil</keyword>
<name>A0A182RB55_ANOFN</name>
<dbReference type="EnsemblMetazoa" id="AFUN003419-RA">
    <property type="protein sequence ID" value="AFUN003419-PA"/>
    <property type="gene ID" value="AFUN003419"/>
</dbReference>
<dbReference type="VEuPathDB" id="VectorBase:AFUN2_011777"/>
<dbReference type="AlphaFoldDB" id="A0A182RB55"/>
<feature type="coiled-coil region" evidence="1">
    <location>
        <begin position="273"/>
        <end position="307"/>
    </location>
</feature>
<reference evidence="4" key="1">
    <citation type="submission" date="2020-05" db="UniProtKB">
        <authorList>
            <consortium name="EnsemblMetazoa"/>
        </authorList>
    </citation>
    <scope>IDENTIFICATION</scope>
    <source>
        <strain evidence="4">FUMOZ</strain>
    </source>
</reference>
<feature type="region of interest" description="Disordered" evidence="2">
    <location>
        <begin position="1"/>
        <end position="59"/>
    </location>
</feature>
<dbReference type="STRING" id="62324.A0A182RB55"/>
<evidence type="ECO:0000313" key="4">
    <source>
        <dbReference type="EnsemblMetazoa" id="AFUN003419-PA"/>
    </source>
</evidence>
<evidence type="ECO:0000256" key="2">
    <source>
        <dbReference type="SAM" id="MobiDB-lite"/>
    </source>
</evidence>
<feature type="compositionally biased region" description="Basic and acidic residues" evidence="2">
    <location>
        <begin position="18"/>
        <end position="27"/>
    </location>
</feature>
<dbReference type="VEuPathDB" id="VectorBase:AFUN003419"/>
<feature type="region of interest" description="Disordered" evidence="2">
    <location>
        <begin position="100"/>
        <end position="157"/>
    </location>
</feature>
<dbReference type="PANTHER" id="PTHR23247">
    <property type="entry name" value="NY-REN-41 ANTIGEN L15 -RELATED"/>
    <property type="match status" value="1"/>
</dbReference>